<feature type="region of interest" description="Disordered" evidence="1">
    <location>
        <begin position="245"/>
        <end position="291"/>
    </location>
</feature>
<feature type="compositionally biased region" description="Polar residues" evidence="1">
    <location>
        <begin position="876"/>
        <end position="890"/>
    </location>
</feature>
<dbReference type="Proteomes" id="UP001385951">
    <property type="component" value="Unassembled WGS sequence"/>
</dbReference>
<feature type="region of interest" description="Disordered" evidence="1">
    <location>
        <begin position="1"/>
        <end position="38"/>
    </location>
</feature>
<evidence type="ECO:0000256" key="1">
    <source>
        <dbReference type="SAM" id="MobiDB-lite"/>
    </source>
</evidence>
<feature type="region of interest" description="Disordered" evidence="1">
    <location>
        <begin position="81"/>
        <end position="136"/>
    </location>
</feature>
<evidence type="ECO:0008006" key="4">
    <source>
        <dbReference type="Google" id="ProtNLM"/>
    </source>
</evidence>
<feature type="compositionally biased region" description="Polar residues" evidence="1">
    <location>
        <begin position="711"/>
        <end position="723"/>
    </location>
</feature>
<gene>
    <name evidence="2" type="ORF">QCA50_013866</name>
</gene>
<feature type="compositionally biased region" description="Pro residues" evidence="1">
    <location>
        <begin position="573"/>
        <end position="584"/>
    </location>
</feature>
<feature type="region of interest" description="Disordered" evidence="1">
    <location>
        <begin position="868"/>
        <end position="995"/>
    </location>
</feature>
<feature type="region of interest" description="Disordered" evidence="1">
    <location>
        <begin position="631"/>
        <end position="655"/>
    </location>
</feature>
<reference evidence="2 3" key="1">
    <citation type="submission" date="2022-09" db="EMBL/GenBank/DDBJ databases">
        <authorList>
            <person name="Palmer J.M."/>
        </authorList>
    </citation>
    <scope>NUCLEOTIDE SEQUENCE [LARGE SCALE GENOMIC DNA]</scope>
    <source>
        <strain evidence="2 3">DSM 7382</strain>
    </source>
</reference>
<comment type="caution">
    <text evidence="2">The sequence shown here is derived from an EMBL/GenBank/DDBJ whole genome shotgun (WGS) entry which is preliminary data.</text>
</comment>
<feature type="compositionally biased region" description="Basic and acidic residues" evidence="1">
    <location>
        <begin position="921"/>
        <end position="932"/>
    </location>
</feature>
<accession>A0AAW0FZV3</accession>
<proteinExistence type="predicted"/>
<name>A0AAW0FZV3_9APHY</name>
<feature type="compositionally biased region" description="Basic residues" evidence="1">
    <location>
        <begin position="81"/>
        <end position="91"/>
    </location>
</feature>
<protein>
    <recommendedName>
        <fullName evidence="4">GATA-type domain-containing protein</fullName>
    </recommendedName>
</protein>
<dbReference type="AlphaFoldDB" id="A0AAW0FZV3"/>
<sequence>MARASYYPVPHEPPASSASHLESYPDHPQSHAEPHQDVAGQDNQANYAHLRQCSVRGCTTTLAPEYPQKMCEACRGRHRVYASTKRRKRKMEKQAIGGQLGSVVWMPPNSDEREDQPQAGPSSQPTQAPEDREHSVPEYQLAASGWDNSAIDPSLFSQDHHSYSQSQHSTAENNTSYAQELSYPSPDAFAHHENAYFQDPHGHPFPQPSDPGSYSQNSNSYSQGPSPYTQHSELAGALQLPQHHAANHATSHPPYHPPQLLPDDPSVNELHGFPDDPSGSQSQNRAPAVPTGEISAKAISEVAAEIGGASLPHRYCSVKGCKAVVPGDSFFKMCEPCRNRYRSYGTTKRAKWKREKEAAVAELQKIREDDDERRATVGLPPLAEGEWSKPPPAYLLQAANSQTPPEIPFSNMQGGTAPRMCTVSHCREVLPPEYPFLRCERHRIQNRHHSKLKRVRDKESKAAAFHDWSAAAAANAHGSPPEDDEGSQSPYAEEEPEEEVRNLYDQVLPDSEGTGVPPAARGSRRTNHVCSIKACYNLLSPFNPWKMCDSCRDRDRAVRRNKALRDSGLEVEPLPPKPRTPPPEGQKKTKKKGGGKKLADKAQTQAQAQGPETQADDVPMEASIEQGATAGSTSPMVFMNPLAPPPDHHNVSFGIGNGLDTSLVNQATSSNATQSPVIATTDPSDDPTRPGHTPAKRKSSGTNEPVAAGLSTVNPVASTSSVPIPQPAPMSSVPAPATQPIQPAYPFTYYPMPHYMTPYHPGTRYPPYSTSPPVIGREGYAPSPVYQPPYTGYAPYAYPWSPWGPTPHFPTPMAMPAGTVTAPALQTSPQVVASALVPAASSSVMTSTSAVTTSNQASQDKAAMYSTFLSRPPGASNDSQNSTTAATFQASAPPPTGPPDPREVAFSVRPGGGSPSKRKRPVDQETTNKRQVAEPSNSNVGGASAGDLRQQPGPGISGISSVQNVQYTTGTPFPTSTDEPAGSHLGSSTPGSDGKRLTCTNKSCHRSLPSGATAAGLCEKCKERIRKKNDVVKRRAKLEPRNLVGSTFTGGRLEKIAVHGLHS</sequence>
<evidence type="ECO:0000313" key="2">
    <source>
        <dbReference type="EMBL" id="KAK7683193.1"/>
    </source>
</evidence>
<feature type="compositionally biased region" description="Basic and acidic residues" evidence="1">
    <location>
        <begin position="23"/>
        <end position="36"/>
    </location>
</feature>
<feature type="compositionally biased region" description="Polar residues" evidence="1">
    <location>
        <begin position="668"/>
        <end position="682"/>
    </location>
</feature>
<feature type="compositionally biased region" description="Low complexity" evidence="1">
    <location>
        <begin position="211"/>
        <end position="228"/>
    </location>
</feature>
<feature type="compositionally biased region" description="Polar residues" evidence="1">
    <location>
        <begin position="170"/>
        <end position="179"/>
    </location>
</feature>
<dbReference type="EMBL" id="JASBNA010000032">
    <property type="protein sequence ID" value="KAK7683193.1"/>
    <property type="molecule type" value="Genomic_DNA"/>
</dbReference>
<feature type="compositionally biased region" description="Acidic residues" evidence="1">
    <location>
        <begin position="481"/>
        <end position="498"/>
    </location>
</feature>
<feature type="compositionally biased region" description="Polar residues" evidence="1">
    <location>
        <begin position="602"/>
        <end position="612"/>
    </location>
</feature>
<feature type="region of interest" description="Disordered" evidence="1">
    <location>
        <begin position="668"/>
        <end position="737"/>
    </location>
</feature>
<feature type="compositionally biased region" description="Polar residues" evidence="1">
    <location>
        <begin position="958"/>
        <end position="978"/>
    </location>
</feature>
<keyword evidence="3" id="KW-1185">Reference proteome</keyword>
<feature type="region of interest" description="Disordered" evidence="1">
    <location>
        <begin position="563"/>
        <end position="618"/>
    </location>
</feature>
<feature type="region of interest" description="Disordered" evidence="1">
    <location>
        <begin position="150"/>
        <end position="230"/>
    </location>
</feature>
<organism evidence="2 3">
    <name type="scientific">Cerrena zonata</name>
    <dbReference type="NCBI Taxonomy" id="2478898"/>
    <lineage>
        <taxon>Eukaryota</taxon>
        <taxon>Fungi</taxon>
        <taxon>Dikarya</taxon>
        <taxon>Basidiomycota</taxon>
        <taxon>Agaricomycotina</taxon>
        <taxon>Agaricomycetes</taxon>
        <taxon>Polyporales</taxon>
        <taxon>Cerrenaceae</taxon>
        <taxon>Cerrena</taxon>
    </lineage>
</organism>
<feature type="region of interest" description="Disordered" evidence="1">
    <location>
        <begin position="472"/>
        <end position="500"/>
    </location>
</feature>
<evidence type="ECO:0000313" key="3">
    <source>
        <dbReference type="Proteomes" id="UP001385951"/>
    </source>
</evidence>